<reference evidence="10 11" key="1">
    <citation type="submission" date="2014-10" db="EMBL/GenBank/DDBJ databases">
        <title>Complete genome sequence of Parvimonas micra KCOM 1535 (= ChDC B708).</title>
        <authorList>
            <person name="Kook J.-K."/>
            <person name="Park S.-N."/>
            <person name="Lim Y.K."/>
            <person name="Roh H."/>
        </authorList>
    </citation>
    <scope>NUCLEOTIDE SEQUENCE [LARGE SCALE GENOMIC DNA]</scope>
    <source>
        <strain evidence="11">KCOM 1535 / ChDC B708</strain>
    </source>
</reference>
<evidence type="ECO:0000256" key="1">
    <source>
        <dbReference type="ARBA" id="ARBA00022553"/>
    </source>
</evidence>
<organism evidence="10 11">
    <name type="scientific">Parvimonas micra</name>
    <dbReference type="NCBI Taxonomy" id="33033"/>
    <lineage>
        <taxon>Bacteria</taxon>
        <taxon>Bacillati</taxon>
        <taxon>Bacillota</taxon>
        <taxon>Tissierellia</taxon>
        <taxon>Tissierellales</taxon>
        <taxon>Peptoniphilaceae</taxon>
        <taxon>Parvimonas</taxon>
    </lineage>
</organism>
<dbReference type="OrthoDB" id="9802426at2"/>
<dbReference type="STRING" id="33033.NW74_03985"/>
<dbReference type="AlphaFoldDB" id="A0A0B4S1C2"/>
<dbReference type="InterPro" id="IPR016032">
    <property type="entry name" value="Sig_transdc_resp-reg_C-effctor"/>
</dbReference>
<dbReference type="CDD" id="cd00383">
    <property type="entry name" value="trans_reg_C"/>
    <property type="match status" value="1"/>
</dbReference>
<evidence type="ECO:0000256" key="4">
    <source>
        <dbReference type="ARBA" id="ARBA00023125"/>
    </source>
</evidence>
<keyword evidence="4 7" id="KW-0238">DNA-binding</keyword>
<dbReference type="GO" id="GO:0006355">
    <property type="term" value="P:regulation of DNA-templated transcription"/>
    <property type="evidence" value="ECO:0007669"/>
    <property type="project" value="InterPro"/>
</dbReference>
<dbReference type="InterPro" id="IPR001867">
    <property type="entry name" value="OmpR/PhoB-type_DNA-bd"/>
</dbReference>
<dbReference type="GO" id="GO:0032993">
    <property type="term" value="C:protein-DNA complex"/>
    <property type="evidence" value="ECO:0007669"/>
    <property type="project" value="TreeGrafter"/>
</dbReference>
<accession>A0A0B4S1C2</accession>
<sequence length="227" mass="25953">MRILLAEDEKRMARALVELLKQEKYDVDHMEDGDSALMALESGIYDIAVLDVMMPEMNGFEVARRARNNGIKTPILMLTAKSQLDDKVEGLDSGADDYLTKPFQTKELLARIRALGRRSSSFQEDILNYGDLTIDKVTAMLNCDTTGQNVRLSEKELRILEYMFNNNGQIMTREQLAVKIWGFESETEYNNVEVYMSFTRKKLTFVGSNVEIKAVRGLGYELRKKDV</sequence>
<evidence type="ECO:0000259" key="9">
    <source>
        <dbReference type="PROSITE" id="PS51755"/>
    </source>
</evidence>
<dbReference type="InterPro" id="IPR001789">
    <property type="entry name" value="Sig_transdc_resp-reg_receiver"/>
</dbReference>
<evidence type="ECO:0000313" key="10">
    <source>
        <dbReference type="EMBL" id="AIZ36555.1"/>
    </source>
</evidence>
<dbReference type="PANTHER" id="PTHR48111:SF22">
    <property type="entry name" value="REGULATOR OF RPOS"/>
    <property type="match status" value="1"/>
</dbReference>
<feature type="DNA-binding region" description="OmpR/PhoB-type" evidence="7">
    <location>
        <begin position="124"/>
        <end position="224"/>
    </location>
</feature>
<keyword evidence="3" id="KW-0805">Transcription regulation</keyword>
<dbReference type="PROSITE" id="PS51755">
    <property type="entry name" value="OMPR_PHOB"/>
    <property type="match status" value="1"/>
</dbReference>
<dbReference type="Pfam" id="PF00072">
    <property type="entry name" value="Response_reg"/>
    <property type="match status" value="1"/>
</dbReference>
<keyword evidence="11" id="KW-1185">Reference proteome</keyword>
<name>A0A0B4S1C2_9FIRM</name>
<keyword evidence="5" id="KW-0804">Transcription</keyword>
<evidence type="ECO:0000256" key="3">
    <source>
        <dbReference type="ARBA" id="ARBA00023015"/>
    </source>
</evidence>
<feature type="domain" description="Response regulatory" evidence="8">
    <location>
        <begin position="2"/>
        <end position="116"/>
    </location>
</feature>
<keyword evidence="2" id="KW-0902">Two-component regulatory system</keyword>
<dbReference type="GO" id="GO:0000976">
    <property type="term" value="F:transcription cis-regulatory region binding"/>
    <property type="evidence" value="ECO:0007669"/>
    <property type="project" value="TreeGrafter"/>
</dbReference>
<feature type="domain" description="OmpR/PhoB-type" evidence="9">
    <location>
        <begin position="124"/>
        <end position="224"/>
    </location>
</feature>
<dbReference type="Gene3D" id="3.40.50.2300">
    <property type="match status" value="1"/>
</dbReference>
<dbReference type="SUPFAM" id="SSF46894">
    <property type="entry name" value="C-terminal effector domain of the bipartite response regulators"/>
    <property type="match status" value="1"/>
</dbReference>
<dbReference type="Pfam" id="PF00486">
    <property type="entry name" value="Trans_reg_C"/>
    <property type="match status" value="1"/>
</dbReference>
<evidence type="ECO:0000256" key="6">
    <source>
        <dbReference type="PROSITE-ProRule" id="PRU00169"/>
    </source>
</evidence>
<dbReference type="FunFam" id="3.40.50.2300:FF:000002">
    <property type="entry name" value="DNA-binding response regulator PhoP"/>
    <property type="match status" value="1"/>
</dbReference>
<dbReference type="EMBL" id="CP009761">
    <property type="protein sequence ID" value="AIZ36555.1"/>
    <property type="molecule type" value="Genomic_DNA"/>
</dbReference>
<dbReference type="SMART" id="SM00448">
    <property type="entry name" value="REC"/>
    <property type="match status" value="1"/>
</dbReference>
<dbReference type="InterPro" id="IPR011006">
    <property type="entry name" value="CheY-like_superfamily"/>
</dbReference>
<dbReference type="GO" id="GO:0005829">
    <property type="term" value="C:cytosol"/>
    <property type="evidence" value="ECO:0007669"/>
    <property type="project" value="TreeGrafter"/>
</dbReference>
<dbReference type="KEGG" id="pmic:NW74_03985"/>
<evidence type="ECO:0000256" key="7">
    <source>
        <dbReference type="PROSITE-ProRule" id="PRU01091"/>
    </source>
</evidence>
<evidence type="ECO:0000313" key="11">
    <source>
        <dbReference type="Proteomes" id="UP000031386"/>
    </source>
</evidence>
<dbReference type="InterPro" id="IPR036388">
    <property type="entry name" value="WH-like_DNA-bd_sf"/>
</dbReference>
<feature type="modified residue" description="4-aspartylphosphate" evidence="6">
    <location>
        <position position="51"/>
    </location>
</feature>
<dbReference type="SMART" id="SM00862">
    <property type="entry name" value="Trans_reg_C"/>
    <property type="match status" value="1"/>
</dbReference>
<evidence type="ECO:0000256" key="5">
    <source>
        <dbReference type="ARBA" id="ARBA00023163"/>
    </source>
</evidence>
<dbReference type="Gene3D" id="1.10.10.10">
    <property type="entry name" value="Winged helix-like DNA-binding domain superfamily/Winged helix DNA-binding domain"/>
    <property type="match status" value="1"/>
</dbReference>
<dbReference type="InterPro" id="IPR039420">
    <property type="entry name" value="WalR-like"/>
</dbReference>
<dbReference type="Gene3D" id="6.10.250.690">
    <property type="match status" value="1"/>
</dbReference>
<dbReference type="Proteomes" id="UP000031386">
    <property type="component" value="Chromosome"/>
</dbReference>
<dbReference type="SUPFAM" id="SSF52172">
    <property type="entry name" value="CheY-like"/>
    <property type="match status" value="1"/>
</dbReference>
<dbReference type="PROSITE" id="PS50110">
    <property type="entry name" value="RESPONSE_REGULATORY"/>
    <property type="match status" value="1"/>
</dbReference>
<evidence type="ECO:0000256" key="2">
    <source>
        <dbReference type="ARBA" id="ARBA00023012"/>
    </source>
</evidence>
<proteinExistence type="predicted"/>
<dbReference type="PANTHER" id="PTHR48111">
    <property type="entry name" value="REGULATOR OF RPOS"/>
    <property type="match status" value="1"/>
</dbReference>
<gene>
    <name evidence="10" type="ORF">NW74_03985</name>
</gene>
<dbReference type="GO" id="GO:0000156">
    <property type="term" value="F:phosphorelay response regulator activity"/>
    <property type="evidence" value="ECO:0007669"/>
    <property type="project" value="TreeGrafter"/>
</dbReference>
<keyword evidence="1 6" id="KW-0597">Phosphoprotein</keyword>
<protein>
    <submittedName>
        <fullName evidence="10">Transcriptional regulator</fullName>
    </submittedName>
</protein>
<evidence type="ECO:0000259" key="8">
    <source>
        <dbReference type="PROSITE" id="PS50110"/>
    </source>
</evidence>
<dbReference type="RefSeq" id="WP_041953947.1">
    <property type="nucleotide sequence ID" value="NZ_CP009761.1"/>
</dbReference>